<keyword evidence="1" id="KW-0472">Membrane</keyword>
<sequence length="198" mass="21867">MMIVLGLIVLLTTLWSSLDSVDFQNRSLQNLGGIAFGVMVLTFGLKVDDTHRSKAAQVSGFILVIGTAFATREFCNLAGQWSAEGLNFTANVLLPAIGVIMGFVLSGSSDYVTGRKKSRSNKIIWMLVVFSFAAICALMLYRTVDIMQYFGTTLAFYAVFIEYICYIIIFAYGLYSMFSDEIRYNMTIGVTPPDDAEA</sequence>
<dbReference type="AlphaFoldDB" id="A0A0A7LCV9"/>
<feature type="transmembrane region" description="Helical" evidence="1">
    <location>
        <begin position="30"/>
        <end position="48"/>
    </location>
</feature>
<keyword evidence="1" id="KW-1133">Transmembrane helix</keyword>
<dbReference type="HOGENOM" id="CLU_1375462_0_0_2"/>
<dbReference type="KEGG" id="mear:Mpt1_c01920"/>
<name>A0A0A7LCV9_9ARCH</name>
<protein>
    <submittedName>
        <fullName evidence="2">Uncharacterized protein</fullName>
    </submittedName>
</protein>
<gene>
    <name evidence="2" type="ORF">Mpt1_c01920</name>
</gene>
<proteinExistence type="predicted"/>
<evidence type="ECO:0000313" key="3">
    <source>
        <dbReference type="Proteomes" id="UP000030787"/>
    </source>
</evidence>
<keyword evidence="3" id="KW-1185">Reference proteome</keyword>
<feature type="transmembrane region" description="Helical" evidence="1">
    <location>
        <begin position="55"/>
        <end position="72"/>
    </location>
</feature>
<feature type="transmembrane region" description="Helical" evidence="1">
    <location>
        <begin position="92"/>
        <end position="112"/>
    </location>
</feature>
<feature type="transmembrane region" description="Helical" evidence="1">
    <location>
        <begin position="124"/>
        <end position="142"/>
    </location>
</feature>
<reference evidence="2 3" key="1">
    <citation type="journal article" date="2014" name="Appl. Environ. Microbiol.">
        <title>Comparative Genome Analysis of 'Candidatus Methanoplasma termitum' Indicates a New Mode of Energy Metabolism in the Seventh Order of Methanogens.</title>
        <authorList>
            <person name="Lang K."/>
            <person name="Schuldes J."/>
            <person name="Klingl A."/>
            <person name="Poehlein A."/>
            <person name="Daniel R."/>
            <person name="Brune A."/>
        </authorList>
    </citation>
    <scope>NUCLEOTIDE SEQUENCE [LARGE SCALE GENOMIC DNA]</scope>
    <source>
        <strain evidence="3">Mpt1</strain>
    </source>
</reference>
<accession>A0A0A7LCV9</accession>
<dbReference type="EMBL" id="CP010070">
    <property type="protein sequence ID" value="AIZ56092.1"/>
    <property type="molecule type" value="Genomic_DNA"/>
</dbReference>
<dbReference type="Proteomes" id="UP000030787">
    <property type="component" value="Chromosome"/>
</dbReference>
<dbReference type="STRING" id="1577791.Mpt1_c01920"/>
<feature type="transmembrane region" description="Helical" evidence="1">
    <location>
        <begin position="154"/>
        <end position="175"/>
    </location>
</feature>
<evidence type="ECO:0000313" key="2">
    <source>
        <dbReference type="EMBL" id="AIZ56092.1"/>
    </source>
</evidence>
<evidence type="ECO:0000256" key="1">
    <source>
        <dbReference type="SAM" id="Phobius"/>
    </source>
</evidence>
<organism evidence="2 3">
    <name type="scientific">Candidatus Methanoplasma termitum</name>
    <dbReference type="NCBI Taxonomy" id="1577791"/>
    <lineage>
        <taxon>Archaea</taxon>
        <taxon>Methanobacteriati</taxon>
        <taxon>Thermoplasmatota</taxon>
        <taxon>Thermoplasmata</taxon>
        <taxon>Methanomassiliicoccales</taxon>
        <taxon>Methanomassiliicoccaceae</taxon>
        <taxon>Candidatus Methanoplasma</taxon>
    </lineage>
</organism>
<keyword evidence="1" id="KW-0812">Transmembrane</keyword>